<organism evidence="1 2">
    <name type="scientific">Gimesia maris</name>
    <dbReference type="NCBI Taxonomy" id="122"/>
    <lineage>
        <taxon>Bacteria</taxon>
        <taxon>Pseudomonadati</taxon>
        <taxon>Planctomycetota</taxon>
        <taxon>Planctomycetia</taxon>
        <taxon>Planctomycetales</taxon>
        <taxon>Planctomycetaceae</taxon>
        <taxon>Gimesia</taxon>
    </lineage>
</organism>
<evidence type="ECO:0000313" key="2">
    <source>
        <dbReference type="Proteomes" id="UP000263642"/>
    </source>
</evidence>
<accession>A0A3D3R7U4</accession>
<feature type="non-terminal residue" evidence="1">
    <location>
        <position position="96"/>
    </location>
</feature>
<sequence>TGNVPAESVNLFNFELAGSRGQLNYQAELTYALVNQMGGPPLVFYGGYAQAGWFFTGESKPYNRKAGVFDSVKPLHSFFDGGWGAWELAARGTFLN</sequence>
<comment type="caution">
    <text evidence="1">The sequence shown here is derived from an EMBL/GenBank/DDBJ whole genome shotgun (WGS) entry which is preliminary data.</text>
</comment>
<evidence type="ECO:0000313" key="1">
    <source>
        <dbReference type="EMBL" id="HCO24087.1"/>
    </source>
</evidence>
<reference evidence="1 2" key="1">
    <citation type="journal article" date="2018" name="Nat. Biotechnol.">
        <title>A standardized bacterial taxonomy based on genome phylogeny substantially revises the tree of life.</title>
        <authorList>
            <person name="Parks D.H."/>
            <person name="Chuvochina M."/>
            <person name="Waite D.W."/>
            <person name="Rinke C."/>
            <person name="Skarshewski A."/>
            <person name="Chaumeil P.A."/>
            <person name="Hugenholtz P."/>
        </authorList>
    </citation>
    <scope>NUCLEOTIDE SEQUENCE [LARGE SCALE GENOMIC DNA]</scope>
    <source>
        <strain evidence="1">UBA9375</strain>
    </source>
</reference>
<protein>
    <submittedName>
        <fullName evidence="1">Porin</fullName>
    </submittedName>
</protein>
<dbReference type="InterPro" id="IPR010870">
    <property type="entry name" value="Porin_O/P"/>
</dbReference>
<dbReference type="EMBL" id="DQAY01000078">
    <property type="protein sequence ID" value="HCO24087.1"/>
    <property type="molecule type" value="Genomic_DNA"/>
</dbReference>
<dbReference type="Gene3D" id="2.40.160.10">
    <property type="entry name" value="Porin"/>
    <property type="match status" value="1"/>
</dbReference>
<feature type="non-terminal residue" evidence="1">
    <location>
        <position position="1"/>
    </location>
</feature>
<dbReference type="InterPro" id="IPR023614">
    <property type="entry name" value="Porin_dom_sf"/>
</dbReference>
<proteinExistence type="predicted"/>
<dbReference type="AlphaFoldDB" id="A0A3D3R7U4"/>
<dbReference type="Proteomes" id="UP000263642">
    <property type="component" value="Unassembled WGS sequence"/>
</dbReference>
<name>A0A3D3R7U4_9PLAN</name>
<gene>
    <name evidence="1" type="ORF">DIT97_13955</name>
</gene>
<dbReference type="Pfam" id="PF07396">
    <property type="entry name" value="Porin_O_P"/>
    <property type="match status" value="1"/>
</dbReference>